<feature type="region of interest" description="Disordered" evidence="1">
    <location>
        <begin position="1"/>
        <end position="26"/>
    </location>
</feature>
<evidence type="ECO:0000313" key="2">
    <source>
        <dbReference type="EMBL" id="CAK5274422.1"/>
    </source>
</evidence>
<dbReference type="Proteomes" id="UP001295794">
    <property type="component" value="Unassembled WGS sequence"/>
</dbReference>
<accession>A0AAD2K1X0</accession>
<protein>
    <submittedName>
        <fullName evidence="2">Uncharacterized protein</fullName>
    </submittedName>
</protein>
<organism evidence="2 3">
    <name type="scientific">Mycena citricolor</name>
    <dbReference type="NCBI Taxonomy" id="2018698"/>
    <lineage>
        <taxon>Eukaryota</taxon>
        <taxon>Fungi</taxon>
        <taxon>Dikarya</taxon>
        <taxon>Basidiomycota</taxon>
        <taxon>Agaricomycotina</taxon>
        <taxon>Agaricomycetes</taxon>
        <taxon>Agaricomycetidae</taxon>
        <taxon>Agaricales</taxon>
        <taxon>Marasmiineae</taxon>
        <taxon>Mycenaceae</taxon>
        <taxon>Mycena</taxon>
    </lineage>
</organism>
<dbReference type="EMBL" id="CAVNYO010000402">
    <property type="protein sequence ID" value="CAK5274422.1"/>
    <property type="molecule type" value="Genomic_DNA"/>
</dbReference>
<keyword evidence="3" id="KW-1185">Reference proteome</keyword>
<evidence type="ECO:0000256" key="1">
    <source>
        <dbReference type="SAM" id="MobiDB-lite"/>
    </source>
</evidence>
<comment type="caution">
    <text evidence="2">The sequence shown here is derived from an EMBL/GenBank/DDBJ whole genome shotgun (WGS) entry which is preliminary data.</text>
</comment>
<proteinExistence type="predicted"/>
<reference evidence="2" key="1">
    <citation type="submission" date="2023-11" db="EMBL/GenBank/DDBJ databases">
        <authorList>
            <person name="De Vega J J."/>
            <person name="De Vega J J."/>
        </authorList>
    </citation>
    <scope>NUCLEOTIDE SEQUENCE</scope>
</reference>
<evidence type="ECO:0000313" key="3">
    <source>
        <dbReference type="Proteomes" id="UP001295794"/>
    </source>
</evidence>
<sequence length="84" mass="9480">MLTLRARRQSASASGRRGRRSSRAGQGHVLEYNRALDSYRQDLFYFKVGTQLILPSRTSGTGLTEKCRGDDRGRSTCCPCLLRR</sequence>
<dbReference type="AlphaFoldDB" id="A0AAD2K1X0"/>
<gene>
    <name evidence="2" type="ORF">MYCIT1_LOCUS21624</name>
</gene>
<name>A0AAD2K1X0_9AGAR</name>